<dbReference type="InterPro" id="IPR027417">
    <property type="entry name" value="P-loop_NTPase"/>
</dbReference>
<evidence type="ECO:0000313" key="4">
    <source>
        <dbReference type="Proteomes" id="UP000239504"/>
    </source>
</evidence>
<gene>
    <name evidence="3" type="ORF">CW354_21865</name>
</gene>
<dbReference type="InterPro" id="IPR002789">
    <property type="entry name" value="HerA_central"/>
</dbReference>
<sequence length="629" mass="67941">MRSQRLSWKCKAAASPSKAGQGRGRARRFHCRRRKPVMTAAKTTTRRRRTKTASRNGTMTPHKSSHKKSPFARKGGASPTAEAFDQAFQDKPRVGTVVSVTGSHALVMLDEETADSERASRPQLGAIMSVDAGSSIVLGLVSAMSMPAPSLDAGGLDMRIIEIELIGEFTKPTINAPARFRRGVSAYPTLGDNVHVATRDELTALFAVNGAASVRVGVVKQDSSIPATVNVDEIFSRHCAVLGTTGAGKSCAIALLLRAVLQRFPHAHMVILDPHNEYANSFGDGAVVFDPTNFSLPYWMLTFDELVEVLYPGRARDSEEIEILADLLPAAKKMNLGGAGRGSRLRADTSAVTVDTPMPYRISELLGLIDKALGGLDAARSGAPYKRLRSRIYTISQDARYAFMFGSLTVQDTLKDMLSELFRIPVDGRPVSVIELGGLPAEVVQVVVSVVSRLAFEFGLWSKGAAPIALVVEDAHRYAPADAKEGFGPTRRSLIRIAKEGRKTGVSLWIASQRPTELDPTVLSQCNTIFAMRLANQADQDALRAAVPDASTSLLSCLPSLGLGEAIAVGEGVPMPTRIRFDALPADAVPRSLTACFTDGWSVDIEDNSFIDRIVEQWRAQRMMTPDID</sequence>
<dbReference type="PANTHER" id="PTHR42957">
    <property type="entry name" value="HELICASE MJ1565-RELATED"/>
    <property type="match status" value="1"/>
</dbReference>
<name>A0A2S7JZE4_9PROT</name>
<comment type="caution">
    <text evidence="3">The sequence shown here is derived from an EMBL/GenBank/DDBJ whole genome shotgun (WGS) entry which is preliminary data.</text>
</comment>
<accession>A0A2S7JZE4</accession>
<evidence type="ECO:0000256" key="1">
    <source>
        <dbReference type="SAM" id="MobiDB-lite"/>
    </source>
</evidence>
<dbReference type="Pfam" id="PF01935">
    <property type="entry name" value="DUF87"/>
    <property type="match status" value="1"/>
</dbReference>
<reference evidence="3 4" key="1">
    <citation type="submission" date="2017-12" db="EMBL/GenBank/DDBJ databases">
        <authorList>
            <person name="Hurst M.R.H."/>
        </authorList>
    </citation>
    <scope>NUCLEOTIDE SEQUENCE [LARGE SCALE GENOMIC DNA]</scope>
    <source>
        <strain evidence="3 4">SY-3-19</strain>
    </source>
</reference>
<dbReference type="InterPro" id="IPR008571">
    <property type="entry name" value="HerA-like"/>
</dbReference>
<feature type="region of interest" description="Disordered" evidence="1">
    <location>
        <begin position="1"/>
        <end position="28"/>
    </location>
</feature>
<feature type="region of interest" description="Disordered" evidence="1">
    <location>
        <begin position="40"/>
        <end position="82"/>
    </location>
</feature>
<protein>
    <recommendedName>
        <fullName evidence="2">Helicase HerA central domain-containing protein</fullName>
    </recommendedName>
</protein>
<evidence type="ECO:0000259" key="2">
    <source>
        <dbReference type="Pfam" id="PF01935"/>
    </source>
</evidence>
<dbReference type="OrthoDB" id="9806951at2"/>
<dbReference type="EMBL" id="PJCH01000017">
    <property type="protein sequence ID" value="PQA85586.1"/>
    <property type="molecule type" value="Genomic_DNA"/>
</dbReference>
<keyword evidence="4" id="KW-1185">Reference proteome</keyword>
<dbReference type="SUPFAM" id="SSF52540">
    <property type="entry name" value="P-loop containing nucleoside triphosphate hydrolases"/>
    <property type="match status" value="1"/>
</dbReference>
<organism evidence="3 4">
    <name type="scientific">Hyphococcus luteus</name>
    <dbReference type="NCBI Taxonomy" id="2058213"/>
    <lineage>
        <taxon>Bacteria</taxon>
        <taxon>Pseudomonadati</taxon>
        <taxon>Pseudomonadota</taxon>
        <taxon>Alphaproteobacteria</taxon>
        <taxon>Parvularculales</taxon>
        <taxon>Parvularculaceae</taxon>
        <taxon>Hyphococcus</taxon>
    </lineage>
</organism>
<dbReference type="Proteomes" id="UP000239504">
    <property type="component" value="Unassembled WGS sequence"/>
</dbReference>
<proteinExistence type="predicted"/>
<dbReference type="AlphaFoldDB" id="A0A2S7JZE4"/>
<dbReference type="Gene3D" id="3.40.50.300">
    <property type="entry name" value="P-loop containing nucleotide triphosphate hydrolases"/>
    <property type="match status" value="2"/>
</dbReference>
<feature type="domain" description="Helicase HerA central" evidence="2">
    <location>
        <begin position="214"/>
        <end position="454"/>
    </location>
</feature>
<dbReference type="PANTHER" id="PTHR42957:SF1">
    <property type="entry name" value="HELICASE MJ1565-RELATED"/>
    <property type="match status" value="1"/>
</dbReference>
<evidence type="ECO:0000313" key="3">
    <source>
        <dbReference type="EMBL" id="PQA85586.1"/>
    </source>
</evidence>